<evidence type="ECO:0000256" key="8">
    <source>
        <dbReference type="SAM" id="Phobius"/>
    </source>
</evidence>
<dbReference type="PRINTS" id="PR00702">
    <property type="entry name" value="ACRIFLAVINRP"/>
</dbReference>
<dbReference type="GO" id="GO:0042910">
    <property type="term" value="F:xenobiotic transmembrane transporter activity"/>
    <property type="evidence" value="ECO:0007669"/>
    <property type="project" value="TreeGrafter"/>
</dbReference>
<evidence type="ECO:0000256" key="5">
    <source>
        <dbReference type="ARBA" id="ARBA00022692"/>
    </source>
</evidence>
<sequence>MSISAPFIHRPVATTLLTVAIAIAGAIAFQVLPVSPLPQVDFPTISVSASLPGASAEIMASSVATPLERQFGHIAGVTEMTSSSSLSSTSVTIQFDLSRNIDGAARDVEAAINAARTYLPANLPANPTYRKVNPADAPIMILGLTSDKYGPDKLYDEASTVMQQKLSQIQGVGQVNAGGGALPSVRVEVNPTKLASYGLAMSNIQSVLSLQNSNLARGQISNGDISADIVVNGQITHAEDYKPIIVGYNKGAAVRLSDVADVVDSVQNVRAAGYLNGKRAVTLVIFRQPGANIIDTVDRIRAQLPSLEASIPHGIDTTVVLDRTTTIRASVHDVERTLIISVGLVILVVFIFLRNGRATLIPAVAVPVSLIGTFAVMYLFGYSLDNLSLMALTISTGFVVDDAIVVMENIARHLEDGMDPFAAALRGAKEIGFTVVSISISLIAVFIPLLLMGGIVGRLFREFAVTLSTAILVSMVISLTTTPMMCAYLLKSEHEKKHGRLYMATDRFFEWILDIYRHSLHWVLDNPGLTLTVLFLTVALNVAIVIKIPKGFFPQQDTGALAGGVQGPQDSSFPAMNSSIQQLENVVKSDPAVENVIAFTGGNGATNTGNLFIALKPLEERKIGAPEIINRIRPKLNRLPVASAFLQASQDLRIGGRSSNALYQYTIQADNVTDLKTWGPKLLAEMKRLPGLQDVNSDQQNGGLDELLTYDRVTAARLGQSAQSLDAGLYAAFGQSEVSLIYTQLNQYYVILEVAPQYWQSPEGLKDVYFHSANSSSTTASGNAPLFTMATSRASTTPLALNHTGLFPSVTVSFNLAPGVSLSDATVAIDDMQQRLGTPSSVRGFFAGTLQAYQQSLGTEPLLILTALFAVYIVLGVLYESLMHPLTILSTLPSASVGAMLALMLFKEDLNVISIIGIVLLIGIVKKNAIMMIDFALQAEREGGMNTQDAIFEACMLRFRPILMTTMAALFGALPLAFGTGTGSELRRPLGITIVGGLIVSQLLTLYTTPVVYLTLDKLRLRMLGKEHDTFNPSDGAMSSSAD</sequence>
<dbReference type="PANTHER" id="PTHR32063">
    <property type="match status" value="1"/>
</dbReference>
<dbReference type="Gene3D" id="3.30.70.1320">
    <property type="entry name" value="Multidrug efflux transporter AcrB pore domain like"/>
    <property type="match status" value="1"/>
</dbReference>
<dbReference type="FunFam" id="1.20.1640.10:FF:000001">
    <property type="entry name" value="Efflux pump membrane transporter"/>
    <property type="match status" value="1"/>
</dbReference>
<dbReference type="Proteomes" id="UP000292958">
    <property type="component" value="Unassembled WGS sequence"/>
</dbReference>
<dbReference type="Gene3D" id="1.20.1640.10">
    <property type="entry name" value="Multidrug efflux transporter AcrB transmembrane domain"/>
    <property type="match status" value="2"/>
</dbReference>
<evidence type="ECO:0000256" key="4">
    <source>
        <dbReference type="ARBA" id="ARBA00022519"/>
    </source>
</evidence>
<keyword evidence="6 8" id="KW-1133">Transmembrane helix</keyword>
<name>A0A4Q7YPL9_9BACT</name>
<evidence type="ECO:0000256" key="1">
    <source>
        <dbReference type="ARBA" id="ARBA00004429"/>
    </source>
</evidence>
<keyword evidence="10" id="KW-1185">Reference proteome</keyword>
<feature type="transmembrane region" description="Helical" evidence="8">
    <location>
        <begin position="990"/>
        <end position="1016"/>
    </location>
</feature>
<organism evidence="9 10">
    <name type="scientific">Edaphobacter modestus</name>
    <dbReference type="NCBI Taxonomy" id="388466"/>
    <lineage>
        <taxon>Bacteria</taxon>
        <taxon>Pseudomonadati</taxon>
        <taxon>Acidobacteriota</taxon>
        <taxon>Terriglobia</taxon>
        <taxon>Terriglobales</taxon>
        <taxon>Acidobacteriaceae</taxon>
        <taxon>Edaphobacter</taxon>
    </lineage>
</organism>
<feature type="transmembrane region" description="Helical" evidence="8">
    <location>
        <begin position="463"/>
        <end position="490"/>
    </location>
</feature>
<feature type="transmembrane region" description="Helical" evidence="8">
    <location>
        <begin position="337"/>
        <end position="353"/>
    </location>
</feature>
<dbReference type="Gene3D" id="3.30.2090.10">
    <property type="entry name" value="Multidrug efflux transporter AcrB TolC docking domain, DN and DC subdomains"/>
    <property type="match status" value="2"/>
</dbReference>
<reference evidence="9 10" key="1">
    <citation type="submission" date="2019-02" db="EMBL/GenBank/DDBJ databases">
        <title>Genomic Encyclopedia of Archaeal and Bacterial Type Strains, Phase II (KMG-II): from individual species to whole genera.</title>
        <authorList>
            <person name="Goeker M."/>
        </authorList>
    </citation>
    <scope>NUCLEOTIDE SEQUENCE [LARGE SCALE GENOMIC DNA]</scope>
    <source>
        <strain evidence="9 10">DSM 18101</strain>
    </source>
</reference>
<dbReference type="Gene3D" id="3.30.70.1430">
    <property type="entry name" value="Multidrug efflux transporter AcrB pore domain"/>
    <property type="match status" value="2"/>
</dbReference>
<comment type="subcellular location">
    <subcellularLocation>
        <location evidence="1">Cell inner membrane</location>
        <topology evidence="1">Multi-pass membrane protein</topology>
    </subcellularLocation>
</comment>
<evidence type="ECO:0000256" key="3">
    <source>
        <dbReference type="ARBA" id="ARBA00022475"/>
    </source>
</evidence>
<feature type="transmembrane region" description="Helical" evidence="8">
    <location>
        <begin position="360"/>
        <end position="381"/>
    </location>
</feature>
<keyword evidence="7 8" id="KW-0472">Membrane</keyword>
<dbReference type="RefSeq" id="WP_130417801.1">
    <property type="nucleotide sequence ID" value="NZ_SHKW01000001.1"/>
</dbReference>
<dbReference type="PANTHER" id="PTHR32063:SF34">
    <property type="entry name" value="MULTIDRUG RESISTANCE PROTEIN MDTC"/>
    <property type="match status" value="1"/>
</dbReference>
<evidence type="ECO:0000256" key="2">
    <source>
        <dbReference type="ARBA" id="ARBA00022448"/>
    </source>
</evidence>
<accession>A0A4Q7YPL9</accession>
<feature type="transmembrane region" description="Helical" evidence="8">
    <location>
        <begin position="431"/>
        <end position="451"/>
    </location>
</feature>
<dbReference type="SUPFAM" id="SSF82866">
    <property type="entry name" value="Multidrug efflux transporter AcrB transmembrane domain"/>
    <property type="match status" value="2"/>
</dbReference>
<feature type="transmembrane region" description="Helical" evidence="8">
    <location>
        <begin position="527"/>
        <end position="546"/>
    </location>
</feature>
<dbReference type="FunFam" id="3.30.70.1430:FF:000001">
    <property type="entry name" value="Efflux pump membrane transporter"/>
    <property type="match status" value="1"/>
</dbReference>
<dbReference type="SUPFAM" id="SSF82714">
    <property type="entry name" value="Multidrug efflux transporter AcrB TolC docking domain, DN and DC subdomains"/>
    <property type="match status" value="2"/>
</dbReference>
<evidence type="ECO:0000256" key="7">
    <source>
        <dbReference type="ARBA" id="ARBA00023136"/>
    </source>
</evidence>
<evidence type="ECO:0000313" key="9">
    <source>
        <dbReference type="EMBL" id="RZU39617.1"/>
    </source>
</evidence>
<feature type="transmembrane region" description="Helical" evidence="8">
    <location>
        <begin position="957"/>
        <end position="978"/>
    </location>
</feature>
<keyword evidence="5 8" id="KW-0812">Transmembrane</keyword>
<dbReference type="InterPro" id="IPR027463">
    <property type="entry name" value="AcrB_DN_DC_subdom"/>
</dbReference>
<dbReference type="Pfam" id="PF00873">
    <property type="entry name" value="ACR_tran"/>
    <property type="match status" value="1"/>
</dbReference>
<comment type="caution">
    <text evidence="9">The sequence shown here is derived from an EMBL/GenBank/DDBJ whole genome shotgun (WGS) entry which is preliminary data.</text>
</comment>
<protein>
    <submittedName>
        <fullName evidence="9">Multidrug efflux pump</fullName>
    </submittedName>
</protein>
<keyword evidence="4" id="KW-0997">Cell inner membrane</keyword>
<proteinExistence type="predicted"/>
<evidence type="ECO:0000313" key="10">
    <source>
        <dbReference type="Proteomes" id="UP000292958"/>
    </source>
</evidence>
<dbReference type="OrthoDB" id="9757876at2"/>
<gene>
    <name evidence="9" type="ORF">BDD14_1003</name>
</gene>
<dbReference type="AlphaFoldDB" id="A0A4Q7YPL9"/>
<keyword evidence="2" id="KW-0813">Transport</keyword>
<feature type="transmembrane region" description="Helical" evidence="8">
    <location>
        <begin position="912"/>
        <end position="937"/>
    </location>
</feature>
<dbReference type="InterPro" id="IPR001036">
    <property type="entry name" value="Acrflvin-R"/>
</dbReference>
<feature type="transmembrane region" description="Helical" evidence="8">
    <location>
        <begin position="862"/>
        <end position="879"/>
    </location>
</feature>
<dbReference type="EMBL" id="SHKW01000001">
    <property type="protein sequence ID" value="RZU39617.1"/>
    <property type="molecule type" value="Genomic_DNA"/>
</dbReference>
<dbReference type="GO" id="GO:0005886">
    <property type="term" value="C:plasma membrane"/>
    <property type="evidence" value="ECO:0007669"/>
    <property type="project" value="UniProtKB-SubCell"/>
</dbReference>
<evidence type="ECO:0000256" key="6">
    <source>
        <dbReference type="ARBA" id="ARBA00022989"/>
    </source>
</evidence>
<dbReference type="Gene3D" id="3.30.70.1440">
    <property type="entry name" value="Multidrug efflux transporter AcrB pore domain"/>
    <property type="match status" value="1"/>
</dbReference>
<keyword evidence="3" id="KW-1003">Cell membrane</keyword>
<dbReference type="SUPFAM" id="SSF82693">
    <property type="entry name" value="Multidrug efflux transporter AcrB pore domain, PN1, PN2, PC1 and PC2 subdomains"/>
    <property type="match status" value="3"/>
</dbReference>